<dbReference type="Gene3D" id="3.30.70.1280">
    <property type="entry name" value="SP0830-like domains"/>
    <property type="match status" value="1"/>
</dbReference>
<dbReference type="SUPFAM" id="SSF160379">
    <property type="entry name" value="SP0830-like"/>
    <property type="match status" value="1"/>
</dbReference>
<dbReference type="RefSeq" id="WP_090335069.1">
    <property type="nucleotide sequence ID" value="NZ_FNXY01000003.1"/>
</dbReference>
<proteinExistence type="predicted"/>
<evidence type="ECO:0000313" key="1">
    <source>
        <dbReference type="EMBL" id="SEI75833.1"/>
    </source>
</evidence>
<keyword evidence="2" id="KW-1185">Reference proteome</keyword>
<dbReference type="STRING" id="408657.SAMN04487995_2058"/>
<dbReference type="Proteomes" id="UP000199532">
    <property type="component" value="Unassembled WGS sequence"/>
</dbReference>
<organism evidence="1 2">
    <name type="scientific">Dyadobacter koreensis</name>
    <dbReference type="NCBI Taxonomy" id="408657"/>
    <lineage>
        <taxon>Bacteria</taxon>
        <taxon>Pseudomonadati</taxon>
        <taxon>Bacteroidota</taxon>
        <taxon>Cytophagia</taxon>
        <taxon>Cytophagales</taxon>
        <taxon>Spirosomataceae</taxon>
        <taxon>Dyadobacter</taxon>
    </lineage>
</organism>
<dbReference type="OrthoDB" id="9806494at2"/>
<dbReference type="InterPro" id="IPR012545">
    <property type="entry name" value="DUF1697"/>
</dbReference>
<sequence length="186" mass="21322">MKTYIAILRGINVSGQKLIKMTDLKRMFESLNLEEVKTYIQSGNIAFKTKEESEEVLQKKIHGAIQKTFNFDVPVTVLDETELKKTQQNNPFIKEGKEDESQLYVTFLSQEPEKGVVEKLKETAQFLPDEWILSGRSVYIFCPGGYGKTKLNNNFFEKKLKVTATTRNWKTVNELVAMAGTNENQD</sequence>
<dbReference type="PANTHER" id="PTHR36439:SF1">
    <property type="entry name" value="DUF1697 DOMAIN-CONTAINING PROTEIN"/>
    <property type="match status" value="1"/>
</dbReference>
<evidence type="ECO:0000313" key="2">
    <source>
        <dbReference type="Proteomes" id="UP000199532"/>
    </source>
</evidence>
<dbReference type="PANTHER" id="PTHR36439">
    <property type="entry name" value="BLL4334 PROTEIN"/>
    <property type="match status" value="1"/>
</dbReference>
<dbReference type="Pfam" id="PF08002">
    <property type="entry name" value="DUF1697"/>
    <property type="match status" value="1"/>
</dbReference>
<dbReference type="EMBL" id="FNXY01000003">
    <property type="protein sequence ID" value="SEI75833.1"/>
    <property type="molecule type" value="Genomic_DNA"/>
</dbReference>
<reference evidence="1 2" key="1">
    <citation type="submission" date="2016-10" db="EMBL/GenBank/DDBJ databases">
        <authorList>
            <person name="de Groot N.N."/>
        </authorList>
    </citation>
    <scope>NUCLEOTIDE SEQUENCE [LARGE SCALE GENOMIC DNA]</scope>
    <source>
        <strain evidence="1 2">DSM 19938</strain>
    </source>
</reference>
<gene>
    <name evidence="1" type="ORF">SAMN04487995_2058</name>
</gene>
<protein>
    <submittedName>
        <fullName evidence="1">Uncharacterized conserved protein, DUF1697 family</fullName>
    </submittedName>
</protein>
<name>A0A1H6T6W9_9BACT</name>
<dbReference type="PIRSF" id="PIRSF008502">
    <property type="entry name" value="UCP008502"/>
    <property type="match status" value="1"/>
</dbReference>
<accession>A0A1H6T6W9</accession>
<dbReference type="AlphaFoldDB" id="A0A1H6T6W9"/>